<evidence type="ECO:0000256" key="3">
    <source>
        <dbReference type="ARBA" id="ARBA00022475"/>
    </source>
</evidence>
<dbReference type="InterPro" id="IPR008910">
    <property type="entry name" value="MSC_TM_helix"/>
</dbReference>
<dbReference type="PANTHER" id="PTHR30221:SF1">
    <property type="entry name" value="SMALL-CONDUCTANCE MECHANOSENSITIVE CHANNEL"/>
    <property type="match status" value="1"/>
</dbReference>
<dbReference type="Gene3D" id="2.30.30.60">
    <property type="match status" value="1"/>
</dbReference>
<dbReference type="SUPFAM" id="SSF82861">
    <property type="entry name" value="Mechanosensitive channel protein MscS (YggB), transmembrane region"/>
    <property type="match status" value="1"/>
</dbReference>
<dbReference type="Proteomes" id="UP001232001">
    <property type="component" value="Chromosome"/>
</dbReference>
<feature type="domain" description="Mechanosensitive ion channel transmembrane helices 2/3" evidence="10">
    <location>
        <begin position="73"/>
        <end position="114"/>
    </location>
</feature>
<evidence type="ECO:0000313" key="12">
    <source>
        <dbReference type="Proteomes" id="UP001232001"/>
    </source>
</evidence>
<dbReference type="InterPro" id="IPR049278">
    <property type="entry name" value="MS_channel_C"/>
</dbReference>
<evidence type="ECO:0000256" key="7">
    <source>
        <dbReference type="SAM" id="Phobius"/>
    </source>
</evidence>
<protein>
    <submittedName>
        <fullName evidence="11">Mechanosensitive ion channel family protein</fullName>
    </submittedName>
</protein>
<organism evidence="11 12">
    <name type="scientific">Tenacibaculum tangerinum</name>
    <dbReference type="NCBI Taxonomy" id="3038772"/>
    <lineage>
        <taxon>Bacteria</taxon>
        <taxon>Pseudomonadati</taxon>
        <taxon>Bacteroidota</taxon>
        <taxon>Flavobacteriia</taxon>
        <taxon>Flavobacteriales</taxon>
        <taxon>Flavobacteriaceae</taxon>
        <taxon>Tenacibaculum</taxon>
    </lineage>
</organism>
<evidence type="ECO:0000313" key="11">
    <source>
        <dbReference type="EMBL" id="WGH75139.1"/>
    </source>
</evidence>
<evidence type="ECO:0000256" key="6">
    <source>
        <dbReference type="ARBA" id="ARBA00023136"/>
    </source>
</evidence>
<dbReference type="InterPro" id="IPR011066">
    <property type="entry name" value="MscS_channel_C_sf"/>
</dbReference>
<reference evidence="11 12" key="1">
    <citation type="submission" date="2023-04" db="EMBL/GenBank/DDBJ databases">
        <title>Tenacibaculum tangerinum sp. nov., isolated from sea tidal flat of South Korea.</title>
        <authorList>
            <person name="Lee S.H."/>
            <person name="Kim J.-J."/>
        </authorList>
    </citation>
    <scope>NUCLEOTIDE SEQUENCE [LARGE SCALE GENOMIC DNA]</scope>
    <source>
        <strain evidence="11 12">GRR-S3-23</strain>
    </source>
</reference>
<keyword evidence="3" id="KW-1003">Cell membrane</keyword>
<evidence type="ECO:0000256" key="4">
    <source>
        <dbReference type="ARBA" id="ARBA00022692"/>
    </source>
</evidence>
<sequence length="283" mass="31518">MQEETLKSSWGKVSDKLSGWLDTLVINLPNIFVAIIVFIVFYWLANTTNNLLNKLLKKRIKQSSVRNLISRMVSLLVVFMGLILALSVLNLDDALNTVLAGAGIAGVAVSLAIQGTLSNTLSGFYLAVNDVIEVGNWVVTNGYSGEIIEISLRNTKLKESDNNIVVIPNKLIVEKPFKNYGLTKRIRTTINCGVAYDSDLEKVKKVAIQAINEVFPPESGEEIELYYQEFGASSIDFMLRFWVDATRNLTAIQVKSEAIMAIKKAFEENNIEIPFPIRTLINK</sequence>
<gene>
    <name evidence="11" type="ORF">P8625_13840</name>
</gene>
<feature type="transmembrane region" description="Helical" evidence="7">
    <location>
        <begin position="24"/>
        <end position="47"/>
    </location>
</feature>
<dbReference type="InterPro" id="IPR049142">
    <property type="entry name" value="MS_channel_1st"/>
</dbReference>
<evidence type="ECO:0000256" key="5">
    <source>
        <dbReference type="ARBA" id="ARBA00022989"/>
    </source>
</evidence>
<keyword evidence="12" id="KW-1185">Reference proteome</keyword>
<comment type="subcellular location">
    <subcellularLocation>
        <location evidence="1">Cell membrane</location>
        <topology evidence="1">Multi-pass membrane protein</topology>
    </subcellularLocation>
</comment>
<keyword evidence="4 7" id="KW-0812">Transmembrane</keyword>
<proteinExistence type="inferred from homology"/>
<dbReference type="SUPFAM" id="SSF82689">
    <property type="entry name" value="Mechanosensitive channel protein MscS (YggB), C-terminal domain"/>
    <property type="match status" value="1"/>
</dbReference>
<accession>A0ABY8L1H2</accession>
<dbReference type="Pfam" id="PF00924">
    <property type="entry name" value="MS_channel_2nd"/>
    <property type="match status" value="1"/>
</dbReference>
<comment type="similarity">
    <text evidence="2">Belongs to the MscS (TC 1.A.23) family.</text>
</comment>
<dbReference type="InterPro" id="IPR006685">
    <property type="entry name" value="MscS_channel_2nd"/>
</dbReference>
<dbReference type="Gene3D" id="1.10.287.1260">
    <property type="match status" value="1"/>
</dbReference>
<dbReference type="Pfam" id="PF21082">
    <property type="entry name" value="MS_channel_3rd"/>
    <property type="match status" value="1"/>
</dbReference>
<dbReference type="RefSeq" id="WP_279651029.1">
    <property type="nucleotide sequence ID" value="NZ_CP122539.1"/>
</dbReference>
<dbReference type="Pfam" id="PF21088">
    <property type="entry name" value="MS_channel_1st"/>
    <property type="match status" value="1"/>
</dbReference>
<keyword evidence="5 7" id="KW-1133">Transmembrane helix</keyword>
<dbReference type="SUPFAM" id="SSF50182">
    <property type="entry name" value="Sm-like ribonucleoproteins"/>
    <property type="match status" value="1"/>
</dbReference>
<feature type="domain" description="Mechanosensitive ion channel MscS C-terminal" evidence="9">
    <location>
        <begin position="189"/>
        <end position="273"/>
    </location>
</feature>
<feature type="domain" description="Mechanosensitive ion channel MscS" evidence="8">
    <location>
        <begin position="116"/>
        <end position="180"/>
    </location>
</feature>
<dbReference type="InterPro" id="IPR011014">
    <property type="entry name" value="MscS_channel_TM-2"/>
</dbReference>
<dbReference type="Pfam" id="PF05552">
    <property type="entry name" value="MS_channel_1st_1"/>
    <property type="match status" value="1"/>
</dbReference>
<evidence type="ECO:0000259" key="8">
    <source>
        <dbReference type="Pfam" id="PF00924"/>
    </source>
</evidence>
<dbReference type="InterPro" id="IPR045275">
    <property type="entry name" value="MscS_archaea/bacteria_type"/>
</dbReference>
<keyword evidence="6 7" id="KW-0472">Membrane</keyword>
<dbReference type="EMBL" id="CP122539">
    <property type="protein sequence ID" value="WGH75139.1"/>
    <property type="molecule type" value="Genomic_DNA"/>
</dbReference>
<evidence type="ECO:0000259" key="9">
    <source>
        <dbReference type="Pfam" id="PF21082"/>
    </source>
</evidence>
<dbReference type="PANTHER" id="PTHR30221">
    <property type="entry name" value="SMALL-CONDUCTANCE MECHANOSENSITIVE CHANNEL"/>
    <property type="match status" value="1"/>
</dbReference>
<evidence type="ECO:0000256" key="2">
    <source>
        <dbReference type="ARBA" id="ARBA00008017"/>
    </source>
</evidence>
<dbReference type="InterPro" id="IPR010920">
    <property type="entry name" value="LSM_dom_sf"/>
</dbReference>
<feature type="transmembrane region" description="Helical" evidence="7">
    <location>
        <begin position="68"/>
        <end position="88"/>
    </location>
</feature>
<evidence type="ECO:0000256" key="1">
    <source>
        <dbReference type="ARBA" id="ARBA00004651"/>
    </source>
</evidence>
<evidence type="ECO:0000259" key="10">
    <source>
        <dbReference type="Pfam" id="PF21088"/>
    </source>
</evidence>
<dbReference type="Gene3D" id="3.30.70.100">
    <property type="match status" value="1"/>
</dbReference>
<dbReference type="InterPro" id="IPR023408">
    <property type="entry name" value="MscS_beta-dom_sf"/>
</dbReference>
<name>A0ABY8L1H2_9FLAO</name>